<evidence type="ECO:0000313" key="2">
    <source>
        <dbReference type="Proteomes" id="UP000199004"/>
    </source>
</evidence>
<organism evidence="1 2">
    <name type="scientific">Nocardioides szechwanensis</name>
    <dbReference type="NCBI Taxonomy" id="1005944"/>
    <lineage>
        <taxon>Bacteria</taxon>
        <taxon>Bacillati</taxon>
        <taxon>Actinomycetota</taxon>
        <taxon>Actinomycetes</taxon>
        <taxon>Propionibacteriales</taxon>
        <taxon>Nocardioidaceae</taxon>
        <taxon>Nocardioides</taxon>
    </lineage>
</organism>
<dbReference type="EMBL" id="FNIC01000001">
    <property type="protein sequence ID" value="SDM80001.1"/>
    <property type="molecule type" value="Genomic_DNA"/>
</dbReference>
<gene>
    <name evidence="1" type="ORF">SAMN05192576_0959</name>
</gene>
<dbReference type="AlphaFoldDB" id="A0A1G9W713"/>
<accession>A0A1G9W713</accession>
<keyword evidence="2" id="KW-1185">Reference proteome</keyword>
<protein>
    <submittedName>
        <fullName evidence="1">Uncharacterized protein</fullName>
    </submittedName>
</protein>
<name>A0A1G9W713_9ACTN</name>
<sequence>MRFKFWRSRQTAGAASTQIQAHTVTQNIVVVTPDDARAITDRQQAEAIRSAFTEEAQEVGGARAKQLRDRLVNQLAEEGLLSVFREPSFQALLARSAIGAAQTDEQTDYDLLANILADRARKGDERRRRIGLDRAVEVVEKVEISDLRALTTIFVLTKVRAMGGSLVRSLETHDALYGSLLGDSDLPLGRGFMDRLDLLNLVRVNQIGGFRKFDDYWIPTVSGWYASGIRKDDPMVDEVWTGFARRGFKPLLSEHELDAERWRLAYARPAYMREALVAAGKHTESQVDGIMDYASNWFGLNDSGDPVMRQQVVDRLDATATLGKVRRWLDSLPNGCFMTDAGVILARSYAEHRGLNKLVNNWERIDLTA</sequence>
<dbReference type="InterPro" id="IPR053773">
    <property type="entry name" value="Vpar_1526-like"/>
</dbReference>
<dbReference type="NCBIfam" id="NF045477">
    <property type="entry name" value="LPO_1073_dom"/>
    <property type="match status" value="1"/>
</dbReference>
<reference evidence="1 2" key="1">
    <citation type="submission" date="2016-10" db="EMBL/GenBank/DDBJ databases">
        <authorList>
            <person name="de Groot N.N."/>
        </authorList>
    </citation>
    <scope>NUCLEOTIDE SEQUENCE [LARGE SCALE GENOMIC DNA]</scope>
    <source>
        <strain evidence="1 2">CGMCC 1.11147</strain>
    </source>
</reference>
<proteinExistence type="predicted"/>
<dbReference type="Proteomes" id="UP000199004">
    <property type="component" value="Unassembled WGS sequence"/>
</dbReference>
<evidence type="ECO:0000313" key="1">
    <source>
        <dbReference type="EMBL" id="SDM80001.1"/>
    </source>
</evidence>